<dbReference type="InterPro" id="IPR036390">
    <property type="entry name" value="WH_DNA-bd_sf"/>
</dbReference>
<protein>
    <submittedName>
        <fullName evidence="2">LexA repressor</fullName>
    </submittedName>
</protein>
<dbReference type="OrthoDB" id="9802364at2"/>
<dbReference type="Proteomes" id="UP000320176">
    <property type="component" value="Unassembled WGS sequence"/>
</dbReference>
<dbReference type="SUPFAM" id="SSF46785">
    <property type="entry name" value="Winged helix' DNA-binding domain"/>
    <property type="match status" value="1"/>
</dbReference>
<evidence type="ECO:0000313" key="2">
    <source>
        <dbReference type="EMBL" id="TWU05807.1"/>
    </source>
</evidence>
<dbReference type="GO" id="GO:0004252">
    <property type="term" value="F:serine-type endopeptidase activity"/>
    <property type="evidence" value="ECO:0007669"/>
    <property type="project" value="InterPro"/>
</dbReference>
<dbReference type="Gene3D" id="1.10.10.10">
    <property type="entry name" value="Winged helix-like DNA-binding domain superfamily/Winged helix DNA-binding domain"/>
    <property type="match status" value="1"/>
</dbReference>
<gene>
    <name evidence="2" type="ORF">Pla52n_15220</name>
</gene>
<dbReference type="RefSeq" id="WP_146519003.1">
    <property type="nucleotide sequence ID" value="NZ_CP151726.1"/>
</dbReference>
<proteinExistence type="predicted"/>
<feature type="domain" description="LexA repressor DNA-binding" evidence="1">
    <location>
        <begin position="8"/>
        <end position="67"/>
    </location>
</feature>
<accession>A0A5C6B1U5</accession>
<keyword evidence="3" id="KW-1185">Reference proteome</keyword>
<organism evidence="2 3">
    <name type="scientific">Stieleria varia</name>
    <dbReference type="NCBI Taxonomy" id="2528005"/>
    <lineage>
        <taxon>Bacteria</taxon>
        <taxon>Pseudomonadati</taxon>
        <taxon>Planctomycetota</taxon>
        <taxon>Planctomycetia</taxon>
        <taxon>Pirellulales</taxon>
        <taxon>Pirellulaceae</taxon>
        <taxon>Stieleria</taxon>
    </lineage>
</organism>
<evidence type="ECO:0000313" key="3">
    <source>
        <dbReference type="Proteomes" id="UP000320176"/>
    </source>
</evidence>
<reference evidence="2 3" key="1">
    <citation type="submission" date="2019-02" db="EMBL/GenBank/DDBJ databases">
        <title>Deep-cultivation of Planctomycetes and their phenomic and genomic characterization uncovers novel biology.</title>
        <authorList>
            <person name="Wiegand S."/>
            <person name="Jogler M."/>
            <person name="Boedeker C."/>
            <person name="Pinto D."/>
            <person name="Vollmers J."/>
            <person name="Rivas-Marin E."/>
            <person name="Kohn T."/>
            <person name="Peeters S.H."/>
            <person name="Heuer A."/>
            <person name="Rast P."/>
            <person name="Oberbeckmann S."/>
            <person name="Bunk B."/>
            <person name="Jeske O."/>
            <person name="Meyerdierks A."/>
            <person name="Storesund J.E."/>
            <person name="Kallscheuer N."/>
            <person name="Luecker S."/>
            <person name="Lage O.M."/>
            <person name="Pohl T."/>
            <person name="Merkel B.J."/>
            <person name="Hornburger P."/>
            <person name="Mueller R.-W."/>
            <person name="Bruemmer F."/>
            <person name="Labrenz M."/>
            <person name="Spormann A.M."/>
            <person name="Op Den Camp H."/>
            <person name="Overmann J."/>
            <person name="Amann R."/>
            <person name="Jetten M.S.M."/>
            <person name="Mascher T."/>
            <person name="Medema M.H."/>
            <person name="Devos D.P."/>
            <person name="Kaster A.-K."/>
            <person name="Ovreas L."/>
            <person name="Rohde M."/>
            <person name="Galperin M.Y."/>
            <person name="Jogler C."/>
        </authorList>
    </citation>
    <scope>NUCLEOTIDE SEQUENCE [LARGE SCALE GENOMIC DNA]</scope>
    <source>
        <strain evidence="2 3">Pla52n</strain>
    </source>
</reference>
<dbReference type="EMBL" id="SJPN01000002">
    <property type="protein sequence ID" value="TWU05807.1"/>
    <property type="molecule type" value="Genomic_DNA"/>
</dbReference>
<dbReference type="InterPro" id="IPR006199">
    <property type="entry name" value="LexA_DNA-bd_dom"/>
</dbReference>
<dbReference type="GO" id="GO:0006508">
    <property type="term" value="P:proteolysis"/>
    <property type="evidence" value="ECO:0007669"/>
    <property type="project" value="InterPro"/>
</dbReference>
<sequence>MDASNQPTAKQGQYLAFIYYYTKLNRQPPAESDMQRYFRTSPPTVHNMVVKLCERGFISREPGRSRTIRLLVDRDSIPDLD</sequence>
<comment type="caution">
    <text evidence="2">The sequence shown here is derived from an EMBL/GenBank/DDBJ whole genome shotgun (WGS) entry which is preliminary data.</text>
</comment>
<dbReference type="Pfam" id="PF01726">
    <property type="entry name" value="LexA_DNA_bind"/>
    <property type="match status" value="1"/>
</dbReference>
<name>A0A5C6B1U5_9BACT</name>
<dbReference type="InterPro" id="IPR036388">
    <property type="entry name" value="WH-like_DNA-bd_sf"/>
</dbReference>
<dbReference type="AlphaFoldDB" id="A0A5C6B1U5"/>
<evidence type="ECO:0000259" key="1">
    <source>
        <dbReference type="Pfam" id="PF01726"/>
    </source>
</evidence>